<evidence type="ECO:0000256" key="4">
    <source>
        <dbReference type="ARBA" id="ARBA00022843"/>
    </source>
</evidence>
<feature type="compositionally biased region" description="Basic and acidic residues" evidence="10">
    <location>
        <begin position="376"/>
        <end position="391"/>
    </location>
</feature>
<evidence type="ECO:0000256" key="10">
    <source>
        <dbReference type="SAM" id="MobiDB-lite"/>
    </source>
</evidence>
<keyword evidence="5" id="KW-0156">Chromatin regulator</keyword>
<dbReference type="Proteomes" id="UP000279307">
    <property type="component" value="Chromosome 10"/>
</dbReference>
<feature type="compositionally biased region" description="Basic and acidic residues" evidence="10">
    <location>
        <begin position="109"/>
        <end position="123"/>
    </location>
</feature>
<dbReference type="SMART" id="SM00298">
    <property type="entry name" value="CHROMO"/>
    <property type="match status" value="1"/>
</dbReference>
<evidence type="ECO:0000256" key="7">
    <source>
        <dbReference type="ARBA" id="ARBA00023163"/>
    </source>
</evidence>
<evidence type="ECO:0000256" key="5">
    <source>
        <dbReference type="ARBA" id="ARBA00022853"/>
    </source>
</evidence>
<comment type="subcellular location">
    <subcellularLocation>
        <location evidence="2">Chromosome</location>
    </subcellularLocation>
    <subcellularLocation>
        <location evidence="1">Nucleus</location>
    </subcellularLocation>
</comment>
<reference evidence="12" key="2">
    <citation type="submission" date="2018-07" db="EMBL/GenBank/DDBJ databases">
        <authorList>
            <person name="Mckenzie S.K."/>
            <person name="Kronauer D.J.C."/>
        </authorList>
    </citation>
    <scope>NUCLEOTIDE SEQUENCE</scope>
    <source>
        <strain evidence="12">Clonal line C1</strain>
    </source>
</reference>
<dbReference type="PANTHER" id="PTHR10880:SF15">
    <property type="entry name" value="MSL COMPLEX SUBUNIT 3"/>
    <property type="match status" value="1"/>
</dbReference>
<dbReference type="GO" id="GO:0035267">
    <property type="term" value="C:NuA4 histone acetyltransferase complex"/>
    <property type="evidence" value="ECO:0007669"/>
    <property type="project" value="TreeGrafter"/>
</dbReference>
<feature type="region of interest" description="Disordered" evidence="10">
    <location>
        <begin position="347"/>
        <end position="414"/>
    </location>
</feature>
<dbReference type="Gene3D" id="2.30.30.140">
    <property type="match status" value="1"/>
</dbReference>
<dbReference type="GO" id="GO:0072487">
    <property type="term" value="C:MSL complex"/>
    <property type="evidence" value="ECO:0007669"/>
    <property type="project" value="TreeGrafter"/>
</dbReference>
<evidence type="ECO:0000259" key="11">
    <source>
        <dbReference type="SMART" id="SM00298"/>
    </source>
</evidence>
<keyword evidence="8" id="KW-0539">Nucleus</keyword>
<proteinExistence type="predicted"/>
<dbReference type="InterPro" id="IPR016197">
    <property type="entry name" value="Chromo-like_dom_sf"/>
</dbReference>
<feature type="compositionally biased region" description="Low complexity" evidence="10">
    <location>
        <begin position="128"/>
        <end position="141"/>
    </location>
</feature>
<dbReference type="Gene3D" id="1.10.274.30">
    <property type="entry name" value="MRG domain"/>
    <property type="match status" value="2"/>
</dbReference>
<dbReference type="AlphaFoldDB" id="A0A3L8DBD4"/>
<dbReference type="InterPro" id="IPR053820">
    <property type="entry name" value="MSL3_chromo-like"/>
</dbReference>
<sequence length="518" mass="59173">MVSTRGLKFKFCDGERVLCYEPDPTKAKVLYDSKVVDIIINKDQKGRKAVEYLIHFQGWNSSWDRCVTEEYVLKDTEENRQLQRDLAQKAQLQLGAYLYRRERKKRSHKMSERLTETEHQEPRRRARSGGSRATSATTGSSEDGSSGQHADYDTEEVNTEEDTESSSDYIDESSDDEDSCGGSQSGVSMRPGVDLDIGGTLKRILEQDYDLINHKNKLVVLPAQPTVISILESWVQHFTTTQLTNIPEKPQRNKANNTIERTVNDVNLCREVADGLRVYFDFTLPHLLLYRQEREQYSSLKSSLLYNEQTSVVVKEEPIEKRTSAARNSEMCVKEEFEDTEYAHLPPFQEHDSEMDSVSKPISSSKRKLRSCRVSSVDESRQLRSYDEGKQDGGNLSSSIASTSSRCSSPRGVTRGVMPPVVTSAQVNALLQQSNKWRLMPEIPKQNANALGPSAYYGAIHLTRLFVKLPELLQSTDIANKKLKVLLKYLDMFLSYLEMHREWFGEQFYMQVENRTIL</sequence>
<evidence type="ECO:0000256" key="3">
    <source>
        <dbReference type="ARBA" id="ARBA00022454"/>
    </source>
</evidence>
<dbReference type="SUPFAM" id="SSF54160">
    <property type="entry name" value="Chromo domain-like"/>
    <property type="match status" value="1"/>
</dbReference>
<feature type="domain" description="Chromo" evidence="11">
    <location>
        <begin position="33"/>
        <end position="90"/>
    </location>
</feature>
<dbReference type="Pfam" id="PF05712">
    <property type="entry name" value="MRG"/>
    <property type="match status" value="1"/>
</dbReference>
<organism evidence="12">
    <name type="scientific">Ooceraea biroi</name>
    <name type="common">Clonal raider ant</name>
    <name type="synonym">Cerapachys biroi</name>
    <dbReference type="NCBI Taxonomy" id="2015173"/>
    <lineage>
        <taxon>Eukaryota</taxon>
        <taxon>Metazoa</taxon>
        <taxon>Ecdysozoa</taxon>
        <taxon>Arthropoda</taxon>
        <taxon>Hexapoda</taxon>
        <taxon>Insecta</taxon>
        <taxon>Pterygota</taxon>
        <taxon>Neoptera</taxon>
        <taxon>Endopterygota</taxon>
        <taxon>Hymenoptera</taxon>
        <taxon>Apocrita</taxon>
        <taxon>Aculeata</taxon>
        <taxon>Formicoidea</taxon>
        <taxon>Formicidae</taxon>
        <taxon>Dorylinae</taxon>
        <taxon>Ooceraea</taxon>
    </lineage>
</organism>
<dbReference type="InterPro" id="IPR038217">
    <property type="entry name" value="MRG_C_sf"/>
</dbReference>
<keyword evidence="3" id="KW-0158">Chromosome</keyword>
<keyword evidence="6" id="KW-0805">Transcription regulation</keyword>
<feature type="compositionally biased region" description="Acidic residues" evidence="10">
    <location>
        <begin position="153"/>
        <end position="179"/>
    </location>
</feature>
<evidence type="ECO:0000313" key="12">
    <source>
        <dbReference type="EMBL" id="RLU17807.1"/>
    </source>
</evidence>
<keyword evidence="7" id="KW-0804">Transcription</keyword>
<dbReference type="InterPro" id="IPR008676">
    <property type="entry name" value="MRG"/>
</dbReference>
<feature type="region of interest" description="Disordered" evidence="10">
    <location>
        <begin position="102"/>
        <end position="193"/>
    </location>
</feature>
<gene>
    <name evidence="12" type="ORF">DMN91_010045</name>
</gene>
<dbReference type="OrthoDB" id="10044771at2759"/>
<evidence type="ECO:0000256" key="8">
    <source>
        <dbReference type="ARBA" id="ARBA00023242"/>
    </source>
</evidence>
<dbReference type="GO" id="GO:0006325">
    <property type="term" value="P:chromatin organization"/>
    <property type="evidence" value="ECO:0007669"/>
    <property type="project" value="UniProtKB-KW"/>
</dbReference>
<dbReference type="FunFam" id="2.30.30.140:FF:000042">
    <property type="entry name" value="male-specific lethal 3 homolog"/>
    <property type="match status" value="1"/>
</dbReference>
<dbReference type="PANTHER" id="PTHR10880">
    <property type="entry name" value="MORTALITY FACTOR 4-LIKE PROTEIN"/>
    <property type="match status" value="1"/>
</dbReference>
<comment type="caution">
    <text evidence="12">The sequence shown here is derived from an EMBL/GenBank/DDBJ whole genome shotgun (WGS) entry which is preliminary data.</text>
</comment>
<evidence type="ECO:0000256" key="1">
    <source>
        <dbReference type="ARBA" id="ARBA00004123"/>
    </source>
</evidence>
<dbReference type="InterPro" id="IPR026541">
    <property type="entry name" value="MRG_dom"/>
</dbReference>
<dbReference type="EMBL" id="QOIP01000010">
    <property type="protein sequence ID" value="RLU17807.1"/>
    <property type="molecule type" value="Genomic_DNA"/>
</dbReference>
<dbReference type="Pfam" id="PF22732">
    <property type="entry name" value="MSL3_chromo-like"/>
    <property type="match status" value="1"/>
</dbReference>
<dbReference type="GO" id="GO:0006355">
    <property type="term" value="P:regulation of DNA-templated transcription"/>
    <property type="evidence" value="ECO:0007669"/>
    <property type="project" value="InterPro"/>
</dbReference>
<feature type="compositionally biased region" description="Low complexity" evidence="10">
    <location>
        <begin position="397"/>
        <end position="409"/>
    </location>
</feature>
<evidence type="ECO:0000256" key="2">
    <source>
        <dbReference type="ARBA" id="ARBA00004286"/>
    </source>
</evidence>
<dbReference type="GO" id="GO:0005634">
    <property type="term" value="C:nucleus"/>
    <property type="evidence" value="ECO:0007669"/>
    <property type="project" value="UniProtKB-SubCell"/>
</dbReference>
<keyword evidence="4" id="KW-0832">Ubl conjugation</keyword>
<protein>
    <recommendedName>
        <fullName evidence="9">Protein male-specific lethal-3</fullName>
    </recommendedName>
</protein>
<reference evidence="12" key="1">
    <citation type="journal article" date="2018" name="Genome Res.">
        <title>The genomic architecture and molecular evolution of ant odorant receptors.</title>
        <authorList>
            <person name="McKenzie S.K."/>
            <person name="Kronauer D.J.C."/>
        </authorList>
    </citation>
    <scope>NUCLEOTIDE SEQUENCE [LARGE SCALE GENOMIC DNA]</scope>
    <source>
        <strain evidence="12">Clonal line C1</strain>
    </source>
</reference>
<evidence type="ECO:0000256" key="9">
    <source>
        <dbReference type="ARBA" id="ARBA00069454"/>
    </source>
</evidence>
<dbReference type="InterPro" id="IPR000953">
    <property type="entry name" value="Chromo/chromo_shadow_dom"/>
</dbReference>
<dbReference type="PROSITE" id="PS51640">
    <property type="entry name" value="MRG"/>
    <property type="match status" value="1"/>
</dbReference>
<name>A0A3L8DBD4_OOCBI</name>
<accession>A0A3L8DBD4</accession>
<evidence type="ECO:0000256" key="6">
    <source>
        <dbReference type="ARBA" id="ARBA00023015"/>
    </source>
</evidence>